<dbReference type="InterPro" id="IPR057774">
    <property type="entry name" value="D8C_UMOD/GP2/OIT3-like"/>
</dbReference>
<feature type="chain" id="PRO_5035688243" description="SRCR domain-containing protein" evidence="4">
    <location>
        <begin position="22"/>
        <end position="322"/>
    </location>
</feature>
<evidence type="ECO:0000313" key="6">
    <source>
        <dbReference type="EMBL" id="CAF1524231.1"/>
    </source>
</evidence>
<protein>
    <recommendedName>
        <fullName evidence="5">SRCR domain-containing protein</fullName>
    </recommendedName>
</protein>
<evidence type="ECO:0000256" key="1">
    <source>
        <dbReference type="ARBA" id="ARBA00022729"/>
    </source>
</evidence>
<evidence type="ECO:0000256" key="3">
    <source>
        <dbReference type="PROSITE-ProRule" id="PRU00196"/>
    </source>
</evidence>
<dbReference type="OrthoDB" id="2015116at2759"/>
<gene>
    <name evidence="6" type="ORF">EDS130_LOCUS44091</name>
    <name evidence="7" type="ORF">XAT740_LOCUS52422</name>
</gene>
<sequence length="322" mass="35410">MHLRTLCTLIVLNLVPCLVASAQLSEQHNVSSFACPNLYSMLFYPRTTKNITVLSLQPLKVQIDYEIHGPTSTHFVSIQGMICDNGFNQQAANAVCQSIGKNYAAYVPYIHWSEGPTDRCQFTMDSDSAVYVPCAFVSVNLSCLNDAKSLTECSQSTLSKQECTSDRHISILCSSLPQKTTTATAITTITTSTFNPLTNQCSSYISITDGRRRATQGTSNICDRGYPFNASEDGSWIRFMGAAGTRLISSPIGTQKCGTSITGWYTGSHPTILGENVTGRVCFEWLDGKCQYSKSIQITKCDDYFVYLLPRVPGCHMAYCTE</sequence>
<evidence type="ECO:0000313" key="9">
    <source>
        <dbReference type="Proteomes" id="UP000663852"/>
    </source>
</evidence>
<evidence type="ECO:0000313" key="7">
    <source>
        <dbReference type="EMBL" id="CAF1635650.1"/>
    </source>
</evidence>
<dbReference type="Proteomes" id="UP000663852">
    <property type="component" value="Unassembled WGS sequence"/>
</dbReference>
<dbReference type="PROSITE" id="PS50287">
    <property type="entry name" value="SRCR_2"/>
    <property type="match status" value="1"/>
</dbReference>
<proteinExistence type="predicted"/>
<dbReference type="InterPro" id="IPR036772">
    <property type="entry name" value="SRCR-like_dom_sf"/>
</dbReference>
<comment type="caution">
    <text evidence="6">The sequence shown here is derived from an EMBL/GenBank/DDBJ whole genome shotgun (WGS) entry which is preliminary data.</text>
</comment>
<comment type="caution">
    <text evidence="3">Lacks conserved residue(s) required for the propagation of feature annotation.</text>
</comment>
<evidence type="ECO:0000259" key="5">
    <source>
        <dbReference type="PROSITE" id="PS50287"/>
    </source>
</evidence>
<dbReference type="Pfam" id="PF23283">
    <property type="entry name" value="D8C_UMOD"/>
    <property type="match status" value="1"/>
</dbReference>
<dbReference type="Gene3D" id="3.10.250.10">
    <property type="entry name" value="SRCR-like domain"/>
    <property type="match status" value="1"/>
</dbReference>
<evidence type="ECO:0000256" key="4">
    <source>
        <dbReference type="SAM" id="SignalP"/>
    </source>
</evidence>
<reference evidence="6" key="1">
    <citation type="submission" date="2021-02" db="EMBL/GenBank/DDBJ databases">
        <authorList>
            <person name="Nowell W R."/>
        </authorList>
    </citation>
    <scope>NUCLEOTIDE SEQUENCE</scope>
</reference>
<dbReference type="Pfam" id="PF00530">
    <property type="entry name" value="SRCR"/>
    <property type="match status" value="1"/>
</dbReference>
<feature type="signal peptide" evidence="4">
    <location>
        <begin position="1"/>
        <end position="21"/>
    </location>
</feature>
<keyword evidence="8" id="KW-1185">Reference proteome</keyword>
<dbReference type="EMBL" id="CAJNOJ010000802">
    <property type="protein sequence ID" value="CAF1524231.1"/>
    <property type="molecule type" value="Genomic_DNA"/>
</dbReference>
<feature type="domain" description="SRCR" evidence="5">
    <location>
        <begin position="54"/>
        <end position="174"/>
    </location>
</feature>
<dbReference type="EMBL" id="CAJNOR010008639">
    <property type="protein sequence ID" value="CAF1635650.1"/>
    <property type="molecule type" value="Genomic_DNA"/>
</dbReference>
<dbReference type="GO" id="GO:0016020">
    <property type="term" value="C:membrane"/>
    <property type="evidence" value="ECO:0007669"/>
    <property type="project" value="InterPro"/>
</dbReference>
<dbReference type="SUPFAM" id="SSF56487">
    <property type="entry name" value="SRCR-like"/>
    <property type="match status" value="1"/>
</dbReference>
<dbReference type="Proteomes" id="UP000663828">
    <property type="component" value="Unassembled WGS sequence"/>
</dbReference>
<keyword evidence="1 4" id="KW-0732">Signal</keyword>
<dbReference type="InterPro" id="IPR001190">
    <property type="entry name" value="SRCR"/>
</dbReference>
<evidence type="ECO:0000256" key="2">
    <source>
        <dbReference type="ARBA" id="ARBA00023157"/>
    </source>
</evidence>
<dbReference type="AlphaFoldDB" id="A0A815UZV5"/>
<evidence type="ECO:0000313" key="8">
    <source>
        <dbReference type="Proteomes" id="UP000663828"/>
    </source>
</evidence>
<feature type="disulfide bond" evidence="3">
    <location>
        <begin position="143"/>
        <end position="153"/>
    </location>
</feature>
<name>A0A815UZV5_ADIRI</name>
<organism evidence="6 9">
    <name type="scientific">Adineta ricciae</name>
    <name type="common">Rotifer</name>
    <dbReference type="NCBI Taxonomy" id="249248"/>
    <lineage>
        <taxon>Eukaryota</taxon>
        <taxon>Metazoa</taxon>
        <taxon>Spiralia</taxon>
        <taxon>Gnathifera</taxon>
        <taxon>Rotifera</taxon>
        <taxon>Eurotatoria</taxon>
        <taxon>Bdelloidea</taxon>
        <taxon>Adinetida</taxon>
        <taxon>Adinetidae</taxon>
        <taxon>Adineta</taxon>
    </lineage>
</organism>
<keyword evidence="2 3" id="KW-1015">Disulfide bond</keyword>
<accession>A0A815UZV5</accession>